<evidence type="ECO:0000313" key="1">
    <source>
        <dbReference type="EMBL" id="CAG8818069.1"/>
    </source>
</evidence>
<sequence length="174" mass="20981">EVEISRYNRYERQIANFYNRKQVVLLSNDNVLAKNIENLNQTLIETNKDKNTLINLQKCRYNTLLYNVIENEMKEDNNKQLFEDDKKYNLLIQTLKKPFLDSLPAEIYKDNEYDQYFINKSNKQFHSICEIENVDKFVNNIIKKNYLYKTIKEIFDQENDVITFSKIVEPNDNE</sequence>
<dbReference type="EMBL" id="CAJVQA010046241">
    <property type="protein sequence ID" value="CAG8818069.1"/>
    <property type="molecule type" value="Genomic_DNA"/>
</dbReference>
<organism evidence="1 2">
    <name type="scientific">Cetraspora pellucida</name>
    <dbReference type="NCBI Taxonomy" id="1433469"/>
    <lineage>
        <taxon>Eukaryota</taxon>
        <taxon>Fungi</taxon>
        <taxon>Fungi incertae sedis</taxon>
        <taxon>Mucoromycota</taxon>
        <taxon>Glomeromycotina</taxon>
        <taxon>Glomeromycetes</taxon>
        <taxon>Diversisporales</taxon>
        <taxon>Gigasporaceae</taxon>
        <taxon>Cetraspora</taxon>
    </lineage>
</organism>
<keyword evidence="2" id="KW-1185">Reference proteome</keyword>
<feature type="non-terminal residue" evidence="1">
    <location>
        <position position="174"/>
    </location>
</feature>
<dbReference type="AlphaFoldDB" id="A0A9N9P9E2"/>
<protein>
    <submittedName>
        <fullName evidence="1">21577_t:CDS:1</fullName>
    </submittedName>
</protein>
<dbReference type="Proteomes" id="UP000789759">
    <property type="component" value="Unassembled WGS sequence"/>
</dbReference>
<accession>A0A9N9P9E2</accession>
<reference evidence="1" key="1">
    <citation type="submission" date="2021-06" db="EMBL/GenBank/DDBJ databases">
        <authorList>
            <person name="Kallberg Y."/>
            <person name="Tangrot J."/>
            <person name="Rosling A."/>
        </authorList>
    </citation>
    <scope>NUCLEOTIDE SEQUENCE</scope>
    <source>
        <strain evidence="1">FL966</strain>
    </source>
</reference>
<evidence type="ECO:0000313" key="2">
    <source>
        <dbReference type="Proteomes" id="UP000789759"/>
    </source>
</evidence>
<comment type="caution">
    <text evidence="1">The sequence shown here is derived from an EMBL/GenBank/DDBJ whole genome shotgun (WGS) entry which is preliminary data.</text>
</comment>
<gene>
    <name evidence="1" type="ORF">CPELLU_LOCUS19405</name>
</gene>
<proteinExistence type="predicted"/>
<name>A0A9N9P9E2_9GLOM</name>